<dbReference type="Proteomes" id="UP000192907">
    <property type="component" value="Unassembled WGS sequence"/>
</dbReference>
<dbReference type="OrthoDB" id="9766758at2"/>
<dbReference type="EMBL" id="FWZT01000003">
    <property type="protein sequence ID" value="SMF02366.1"/>
    <property type="molecule type" value="Genomic_DNA"/>
</dbReference>
<comment type="similarity">
    <text evidence="1">Belongs to the bacterial solute-binding protein 1 family.</text>
</comment>
<dbReference type="STRING" id="1513793.SAMN06296036_103258"/>
<dbReference type="AlphaFoldDB" id="A0A1Y6BB67"/>
<dbReference type="InterPro" id="IPR006059">
    <property type="entry name" value="SBP"/>
</dbReference>
<dbReference type="GO" id="GO:0042956">
    <property type="term" value="P:maltodextrin transmembrane transport"/>
    <property type="evidence" value="ECO:0007669"/>
    <property type="project" value="TreeGrafter"/>
</dbReference>
<dbReference type="GO" id="GO:1901982">
    <property type="term" value="F:maltose binding"/>
    <property type="evidence" value="ECO:0007669"/>
    <property type="project" value="TreeGrafter"/>
</dbReference>
<organism evidence="4 5">
    <name type="scientific">Pseudobacteriovorax antillogorgiicola</name>
    <dbReference type="NCBI Taxonomy" id="1513793"/>
    <lineage>
        <taxon>Bacteria</taxon>
        <taxon>Pseudomonadati</taxon>
        <taxon>Bdellovibrionota</taxon>
        <taxon>Oligoflexia</taxon>
        <taxon>Oligoflexales</taxon>
        <taxon>Pseudobacteriovoracaceae</taxon>
        <taxon>Pseudobacteriovorax</taxon>
    </lineage>
</organism>
<dbReference type="GO" id="GO:0015768">
    <property type="term" value="P:maltose transport"/>
    <property type="evidence" value="ECO:0007669"/>
    <property type="project" value="TreeGrafter"/>
</dbReference>
<name>A0A1Y6BB67_9BACT</name>
<accession>A0A1Y6BB67</accession>
<dbReference type="Gene3D" id="3.40.190.10">
    <property type="entry name" value="Periplasmic binding protein-like II"/>
    <property type="match status" value="2"/>
</dbReference>
<protein>
    <submittedName>
        <fullName evidence="4">Carbohydrate ABC transporter substrate-binding protein, CUT1 family</fullName>
    </submittedName>
</protein>
<keyword evidence="5" id="KW-1185">Reference proteome</keyword>
<dbReference type="RefSeq" id="WP_132315903.1">
    <property type="nucleotide sequence ID" value="NZ_FWZT01000003.1"/>
</dbReference>
<reference evidence="5" key="1">
    <citation type="submission" date="2017-04" db="EMBL/GenBank/DDBJ databases">
        <authorList>
            <person name="Varghese N."/>
            <person name="Submissions S."/>
        </authorList>
    </citation>
    <scope>NUCLEOTIDE SEQUENCE [LARGE SCALE GENOMIC DNA]</scope>
    <source>
        <strain evidence="5">RKEM611</strain>
    </source>
</reference>
<dbReference type="SUPFAM" id="SSF53850">
    <property type="entry name" value="Periplasmic binding protein-like II"/>
    <property type="match status" value="1"/>
</dbReference>
<evidence type="ECO:0000256" key="1">
    <source>
        <dbReference type="ARBA" id="ARBA00008520"/>
    </source>
</evidence>
<dbReference type="PANTHER" id="PTHR30061:SF50">
    <property type="entry name" value="MALTOSE_MALTODEXTRIN-BINDING PERIPLASMIC PROTEIN"/>
    <property type="match status" value="1"/>
</dbReference>
<proteinExistence type="inferred from homology"/>
<gene>
    <name evidence="4" type="ORF">SAMN06296036_103258</name>
</gene>
<sequence>MLKNKCNTLFAILAVGLVTGSTQAKDRLVLWHSFQEQTVARHLEILLTKFGEDHRITVEAREFQNSDIKPSLISAAQEDKLPDVFIAAGDFAGLYQTLDLSPIPLKTIEPFDETIKIGANYYGAPFLGGNHLVLYYNKEFVKTPISDFNEIASQKEAFRARGIGTIGWQYREPFWLLSFLSAYGVWPVTEQGKPNLSGPRMEEALRAYYELGSVIARDCTYQCGHKDFIDGKFAYSVNGVWAFAEFQKKFGPNFGVSPLPTFNGKSLNAMYSTISLFFPKQALSGPKSNTLIQLARYFRAPRTQESWIKHGLIPAVGSSFNKLKRSASQQKKMVLKQLEVSKPMPNLPSMVYIWEALRKGWLRYEALRTREKPMPEKTASEFMQKLAIEAMEQERLTH</sequence>
<dbReference type="PANTHER" id="PTHR30061">
    <property type="entry name" value="MALTOSE-BINDING PERIPLASMIC PROTEIN"/>
    <property type="match status" value="1"/>
</dbReference>
<evidence type="ECO:0000313" key="4">
    <source>
        <dbReference type="EMBL" id="SMF02366.1"/>
    </source>
</evidence>
<keyword evidence="2" id="KW-0813">Transport</keyword>
<keyword evidence="3" id="KW-0732">Signal</keyword>
<evidence type="ECO:0000256" key="2">
    <source>
        <dbReference type="ARBA" id="ARBA00022448"/>
    </source>
</evidence>
<dbReference type="GO" id="GO:0055052">
    <property type="term" value="C:ATP-binding cassette (ABC) transporter complex, substrate-binding subunit-containing"/>
    <property type="evidence" value="ECO:0007669"/>
    <property type="project" value="TreeGrafter"/>
</dbReference>
<dbReference type="Pfam" id="PF13416">
    <property type="entry name" value="SBP_bac_8"/>
    <property type="match status" value="1"/>
</dbReference>
<evidence type="ECO:0000313" key="5">
    <source>
        <dbReference type="Proteomes" id="UP000192907"/>
    </source>
</evidence>
<evidence type="ECO:0000256" key="3">
    <source>
        <dbReference type="ARBA" id="ARBA00022729"/>
    </source>
</evidence>